<dbReference type="EMBL" id="JBJVNW010000006">
    <property type="protein sequence ID" value="MFM9518143.1"/>
    <property type="molecule type" value="Genomic_DNA"/>
</dbReference>
<sequence>MTLNEMTGFLVWGGGIHAIGIYTAVNHHQYEIVFYQLGVVAIALWMARSAYNKENGKS</sequence>
<keyword evidence="1" id="KW-0472">Membrane</keyword>
<organism evidence="2 3">
    <name type="scientific">Pseudomonas monachiensis</name>
    <dbReference type="NCBI Taxonomy" id="3060212"/>
    <lineage>
        <taxon>Bacteria</taxon>
        <taxon>Pseudomonadati</taxon>
        <taxon>Pseudomonadota</taxon>
        <taxon>Gammaproteobacteria</taxon>
        <taxon>Pseudomonadales</taxon>
        <taxon>Pseudomonadaceae</taxon>
        <taxon>Pseudomonas</taxon>
    </lineage>
</organism>
<feature type="transmembrane region" description="Helical" evidence="1">
    <location>
        <begin position="6"/>
        <end position="25"/>
    </location>
</feature>
<feature type="transmembrane region" description="Helical" evidence="1">
    <location>
        <begin position="32"/>
        <end position="51"/>
    </location>
</feature>
<keyword evidence="1" id="KW-1133">Transmembrane helix</keyword>
<evidence type="ECO:0000313" key="3">
    <source>
        <dbReference type="Proteomes" id="UP001631987"/>
    </source>
</evidence>
<name>A0ABW9H7Q2_9PSED</name>
<dbReference type="Proteomes" id="UP001631987">
    <property type="component" value="Unassembled WGS sequence"/>
</dbReference>
<protein>
    <submittedName>
        <fullName evidence="2">Uncharacterized protein</fullName>
    </submittedName>
</protein>
<reference evidence="2 3" key="1">
    <citation type="submission" date="2024-12" db="EMBL/GenBank/DDBJ databases">
        <title>Pseudomonas species isolated from Lotus nodules promote plant growth.</title>
        <authorList>
            <person name="Yu Y.-H."/>
            <person name="Kurtenbach J."/>
            <person name="Crosbie D."/>
            <person name="Brachmann A."/>
            <person name="Marin M."/>
        </authorList>
    </citation>
    <scope>NUCLEOTIDE SEQUENCE [LARGE SCALE GENOMIC DNA]</scope>
    <source>
        <strain evidence="2 3">PLb12A</strain>
    </source>
</reference>
<evidence type="ECO:0000256" key="1">
    <source>
        <dbReference type="SAM" id="Phobius"/>
    </source>
</evidence>
<evidence type="ECO:0000313" key="2">
    <source>
        <dbReference type="EMBL" id="MFM9518143.1"/>
    </source>
</evidence>
<keyword evidence="3" id="KW-1185">Reference proteome</keyword>
<comment type="caution">
    <text evidence="2">The sequence shown here is derived from an EMBL/GenBank/DDBJ whole genome shotgun (WGS) entry which is preliminary data.</text>
</comment>
<keyword evidence="1" id="KW-0812">Transmembrane</keyword>
<proteinExistence type="predicted"/>
<gene>
    <name evidence="2" type="ORF">ACKKH4_12920</name>
</gene>
<dbReference type="RefSeq" id="WP_409078627.1">
    <property type="nucleotide sequence ID" value="NZ_CP178857.1"/>
</dbReference>
<accession>A0ABW9H7Q2</accession>